<reference evidence="10 11" key="1">
    <citation type="submission" date="2014-06" db="EMBL/GenBank/DDBJ databases">
        <title>Genome characterization of distinct group I Clostridium botulinum lineages.</title>
        <authorList>
            <person name="Giordani F."/>
            <person name="Anselmo A."/>
            <person name="Fillo S."/>
            <person name="Palozzi A.M."/>
            <person name="Fortunato A."/>
            <person name="Gentile B."/>
            <person name="Ciammaruconi A."/>
            <person name="Anniballi F."/>
            <person name="De Medici D."/>
            <person name="Lista F."/>
        </authorList>
    </citation>
    <scope>NUCLEOTIDE SEQUENCE [LARGE SCALE GENOMIC DNA]</scope>
    <source>
        <strain evidence="10 11">B2 450</strain>
    </source>
</reference>
<dbReference type="PANTHER" id="PTHR30002:SF4">
    <property type="entry name" value="EPOXYQUEUOSINE REDUCTASE"/>
    <property type="match status" value="1"/>
</dbReference>
<dbReference type="SUPFAM" id="SSF46548">
    <property type="entry name" value="alpha-helical ferredoxin"/>
    <property type="match status" value="1"/>
</dbReference>
<comment type="caution">
    <text evidence="10">The sequence shown here is derived from an EMBL/GenBank/DDBJ whole genome shotgun (WGS) entry which is preliminary data.</text>
</comment>
<dbReference type="InterPro" id="IPR017896">
    <property type="entry name" value="4Fe4S_Fe-S-bd"/>
</dbReference>
<dbReference type="Gene3D" id="3.30.70.20">
    <property type="match status" value="1"/>
</dbReference>
<evidence type="ECO:0000259" key="9">
    <source>
        <dbReference type="PROSITE" id="PS51379"/>
    </source>
</evidence>
<dbReference type="InterPro" id="IPR013542">
    <property type="entry name" value="QueG_DUF1730"/>
</dbReference>
<sequence length="321" mass="38038">MDCKESVKEYCRNLGLDLIGFTKCRIFHELIPEFTERKNENRQNEFEGKDINKRVDPFQYMREGKTIISIAFPYLFNLDYKNNIYFSKYTQGRDYHTIVNEYLKKICEFIQSKGYRAEHFVDSNDLPERYIAYLCGIGFIGKNNMLVTERYGSYVFLGEIITDMEINEDEPMECKCKDCNICLKACPTNSLENKDTNICLSYITQKKNIEDEWFDKLKGRMFGCDTCQRVCPYNKDIDTSNIEGFKPFNFMENLDLEELIYVNNKEFKEKYKLTSCGWRGKSILQRNALINCITMNKNIDIQGKNIKSPYVLDYYHRLLKK</sequence>
<evidence type="ECO:0000256" key="5">
    <source>
        <dbReference type="ARBA" id="ARBA00022785"/>
    </source>
</evidence>
<evidence type="ECO:0000256" key="8">
    <source>
        <dbReference type="ARBA" id="ARBA00023014"/>
    </source>
</evidence>
<evidence type="ECO:0000313" key="10">
    <source>
        <dbReference type="EMBL" id="KIS25199.1"/>
    </source>
</evidence>
<keyword evidence="6" id="KW-0560">Oxidoreductase</keyword>
<protein>
    <submittedName>
        <fullName evidence="10">(Fe-S)-binding protein</fullName>
    </submittedName>
</protein>
<keyword evidence="3" id="KW-0819">tRNA processing</keyword>
<evidence type="ECO:0000256" key="7">
    <source>
        <dbReference type="ARBA" id="ARBA00023004"/>
    </source>
</evidence>
<dbReference type="RefSeq" id="WP_003487767.1">
    <property type="nucleotide sequence ID" value="NZ_JXSU01000006.1"/>
</dbReference>
<keyword evidence="4" id="KW-0479">Metal-binding</keyword>
<keyword evidence="1" id="KW-0004">4Fe-4S</keyword>
<keyword evidence="8" id="KW-0411">Iron-sulfur</keyword>
<dbReference type="InterPro" id="IPR017900">
    <property type="entry name" value="4Fe4S_Fe_S_CS"/>
</dbReference>
<dbReference type="GO" id="GO:0046872">
    <property type="term" value="F:metal ion binding"/>
    <property type="evidence" value="ECO:0007669"/>
    <property type="project" value="UniProtKB-KW"/>
</dbReference>
<dbReference type="EMBL" id="JXSU01000006">
    <property type="protein sequence ID" value="KIS25199.1"/>
    <property type="molecule type" value="Genomic_DNA"/>
</dbReference>
<evidence type="ECO:0000256" key="3">
    <source>
        <dbReference type="ARBA" id="ARBA00022694"/>
    </source>
</evidence>
<accession>A0A0D1AQ07</accession>
<dbReference type="PROSITE" id="PS51379">
    <property type="entry name" value="4FE4S_FER_2"/>
    <property type="match status" value="1"/>
</dbReference>
<organism evidence="10 11">
    <name type="scientific">Clostridium botulinum B2 450</name>
    <dbReference type="NCBI Taxonomy" id="1379739"/>
    <lineage>
        <taxon>Bacteria</taxon>
        <taxon>Bacillati</taxon>
        <taxon>Bacillota</taxon>
        <taxon>Clostridia</taxon>
        <taxon>Eubacteriales</taxon>
        <taxon>Clostridiaceae</taxon>
        <taxon>Clostridium</taxon>
    </lineage>
</organism>
<evidence type="ECO:0000313" key="11">
    <source>
        <dbReference type="Proteomes" id="UP000032250"/>
    </source>
</evidence>
<evidence type="ECO:0000256" key="6">
    <source>
        <dbReference type="ARBA" id="ARBA00023002"/>
    </source>
</evidence>
<evidence type="ECO:0000256" key="2">
    <source>
        <dbReference type="ARBA" id="ARBA00022490"/>
    </source>
</evidence>
<keyword evidence="5" id="KW-0671">Queuosine biosynthesis</keyword>
<gene>
    <name evidence="10" type="ORF">N495_01060</name>
</gene>
<dbReference type="Proteomes" id="UP000032250">
    <property type="component" value="Unassembled WGS sequence"/>
</dbReference>
<dbReference type="PROSITE" id="PS00198">
    <property type="entry name" value="4FE4S_FER_1"/>
    <property type="match status" value="1"/>
</dbReference>
<dbReference type="Pfam" id="PF13484">
    <property type="entry name" value="Fer4_16"/>
    <property type="match status" value="1"/>
</dbReference>
<dbReference type="Pfam" id="PF08331">
    <property type="entry name" value="QueG_DUF1730"/>
    <property type="match status" value="1"/>
</dbReference>
<dbReference type="GO" id="GO:0052693">
    <property type="term" value="F:epoxyqueuosine reductase activity"/>
    <property type="evidence" value="ECO:0007669"/>
    <property type="project" value="TreeGrafter"/>
</dbReference>
<evidence type="ECO:0000256" key="1">
    <source>
        <dbReference type="ARBA" id="ARBA00022485"/>
    </source>
</evidence>
<dbReference type="HOGENOM" id="CLU_030790_2_1_9"/>
<dbReference type="OrthoDB" id="9784571at2"/>
<proteinExistence type="predicted"/>
<name>A0A0D1AQ07_CLOBO</name>
<evidence type="ECO:0000256" key="4">
    <source>
        <dbReference type="ARBA" id="ARBA00022723"/>
    </source>
</evidence>
<keyword evidence="2" id="KW-0963">Cytoplasm</keyword>
<dbReference type="InterPro" id="IPR004453">
    <property type="entry name" value="QueG"/>
</dbReference>
<keyword evidence="7" id="KW-0408">Iron</keyword>
<dbReference type="PANTHER" id="PTHR30002">
    <property type="entry name" value="EPOXYQUEUOSINE REDUCTASE"/>
    <property type="match status" value="1"/>
</dbReference>
<dbReference type="GO" id="GO:0008616">
    <property type="term" value="P:tRNA queuosine(34) biosynthetic process"/>
    <property type="evidence" value="ECO:0007669"/>
    <property type="project" value="UniProtKB-KW"/>
</dbReference>
<dbReference type="AlphaFoldDB" id="A0A0D1AQ07"/>
<dbReference type="GO" id="GO:0051539">
    <property type="term" value="F:4 iron, 4 sulfur cluster binding"/>
    <property type="evidence" value="ECO:0007669"/>
    <property type="project" value="UniProtKB-KW"/>
</dbReference>
<dbReference type="NCBIfam" id="TIGR00276">
    <property type="entry name" value="tRNA epoxyqueuosine(34) reductase QueG"/>
    <property type="match status" value="1"/>
</dbReference>
<feature type="domain" description="4Fe-4S ferredoxin-type" evidence="9">
    <location>
        <begin position="164"/>
        <end position="196"/>
    </location>
</feature>
<dbReference type="PATRIC" id="fig|1379739.3.peg.510"/>